<evidence type="ECO:0000256" key="5">
    <source>
        <dbReference type="SAM" id="SignalP"/>
    </source>
</evidence>
<comment type="caution">
    <text evidence="7">The sequence shown here is derived from an EMBL/GenBank/DDBJ whole genome shotgun (WGS) entry which is preliminary data.</text>
</comment>
<dbReference type="GO" id="GO:0008270">
    <property type="term" value="F:zinc ion binding"/>
    <property type="evidence" value="ECO:0007669"/>
    <property type="project" value="InterPro"/>
</dbReference>
<sequence>MFEKWKKKTLSTIVILGGVSTLFVSTPSSHADYWGYKMDGGVANKSYWVSELSQPQASYIHQAMSDWVHTGHILATPIDFKNTTNKSSSSMDFHTQSQYIDGDETIAEAYMYKNGGEVLPWKINWSWTAVKINDLRFNELSEFHRKGVMAHEIGHCFGLAHDGQPNRQSIMRQGPSNRDVNRATYDNLIEINTLYR</sequence>
<reference evidence="7 8" key="1">
    <citation type="submission" date="2017-09" db="EMBL/GenBank/DDBJ databases">
        <title>Large-scale bioinformatics analysis of Bacillus genomes uncovers conserved roles of natural products in bacterial physiology.</title>
        <authorList>
            <consortium name="Agbiome Team Llc"/>
            <person name="Bleich R.M."/>
            <person name="Grubbs K.J."/>
            <person name="Santa Maria K.C."/>
            <person name="Allen S.E."/>
            <person name="Farag S."/>
            <person name="Shank E.A."/>
            <person name="Bowers A."/>
        </authorList>
    </citation>
    <scope>NUCLEOTIDE SEQUENCE [LARGE SCALE GENOMIC DNA]</scope>
    <source>
        <strain evidence="7 8">AFS092789</strain>
    </source>
</reference>
<evidence type="ECO:0000259" key="6">
    <source>
        <dbReference type="Pfam" id="PF00413"/>
    </source>
</evidence>
<proteinExistence type="predicted"/>
<dbReference type="InterPro" id="IPR024079">
    <property type="entry name" value="MetalloPept_cat_dom_sf"/>
</dbReference>
<dbReference type="InterPro" id="IPR001818">
    <property type="entry name" value="Pept_M10_metallopeptidase"/>
</dbReference>
<dbReference type="Pfam" id="PF00413">
    <property type="entry name" value="Peptidase_M10"/>
    <property type="match status" value="1"/>
</dbReference>
<dbReference type="SUPFAM" id="SSF55486">
    <property type="entry name" value="Metalloproteases ('zincins'), catalytic domain"/>
    <property type="match status" value="1"/>
</dbReference>
<dbReference type="GO" id="GO:0006508">
    <property type="term" value="P:proteolysis"/>
    <property type="evidence" value="ECO:0007669"/>
    <property type="project" value="UniProtKB-KW"/>
</dbReference>
<keyword evidence="3" id="KW-0378">Hydrolase</keyword>
<evidence type="ECO:0000313" key="8">
    <source>
        <dbReference type="Proteomes" id="UP000219922"/>
    </source>
</evidence>
<evidence type="ECO:0000256" key="2">
    <source>
        <dbReference type="ARBA" id="ARBA00022723"/>
    </source>
</evidence>
<organism evidence="7 8">
    <name type="scientific">Bacillus cereus</name>
    <dbReference type="NCBI Taxonomy" id="1396"/>
    <lineage>
        <taxon>Bacteria</taxon>
        <taxon>Bacillati</taxon>
        <taxon>Bacillota</taxon>
        <taxon>Bacilli</taxon>
        <taxon>Bacillales</taxon>
        <taxon>Bacillaceae</taxon>
        <taxon>Bacillus</taxon>
        <taxon>Bacillus cereus group</taxon>
    </lineage>
</organism>
<dbReference type="EMBL" id="NVMX01000046">
    <property type="protein sequence ID" value="PDZ95881.1"/>
    <property type="molecule type" value="Genomic_DNA"/>
</dbReference>
<keyword evidence="5" id="KW-0732">Signal</keyword>
<feature type="domain" description="Peptidase M10 metallopeptidase" evidence="6">
    <location>
        <begin position="58"/>
        <end position="195"/>
    </location>
</feature>
<keyword evidence="4" id="KW-0862">Zinc</keyword>
<feature type="signal peptide" evidence="5">
    <location>
        <begin position="1"/>
        <end position="31"/>
    </location>
</feature>
<dbReference type="Proteomes" id="UP000219922">
    <property type="component" value="Unassembled WGS sequence"/>
</dbReference>
<keyword evidence="2" id="KW-0479">Metal-binding</keyword>
<protein>
    <recommendedName>
        <fullName evidence="6">Peptidase M10 metallopeptidase domain-containing protein</fullName>
    </recommendedName>
</protein>
<evidence type="ECO:0000256" key="1">
    <source>
        <dbReference type="ARBA" id="ARBA00022670"/>
    </source>
</evidence>
<feature type="chain" id="PRO_5040744721" description="Peptidase M10 metallopeptidase domain-containing protein" evidence="5">
    <location>
        <begin position="32"/>
        <end position="196"/>
    </location>
</feature>
<evidence type="ECO:0000313" key="7">
    <source>
        <dbReference type="EMBL" id="PDZ95881.1"/>
    </source>
</evidence>
<accession>A0A9X6SVW7</accession>
<dbReference type="GO" id="GO:0004222">
    <property type="term" value="F:metalloendopeptidase activity"/>
    <property type="evidence" value="ECO:0007669"/>
    <property type="project" value="InterPro"/>
</dbReference>
<dbReference type="RefSeq" id="WP_098005977.1">
    <property type="nucleotide sequence ID" value="NZ_NTVH01000034.1"/>
</dbReference>
<gene>
    <name evidence="7" type="ORF">CON36_25270</name>
</gene>
<dbReference type="GO" id="GO:0031012">
    <property type="term" value="C:extracellular matrix"/>
    <property type="evidence" value="ECO:0007669"/>
    <property type="project" value="InterPro"/>
</dbReference>
<evidence type="ECO:0000256" key="4">
    <source>
        <dbReference type="ARBA" id="ARBA00022833"/>
    </source>
</evidence>
<name>A0A9X6SVW7_BACCE</name>
<dbReference type="Gene3D" id="3.40.390.10">
    <property type="entry name" value="Collagenase (Catalytic Domain)"/>
    <property type="match status" value="1"/>
</dbReference>
<evidence type="ECO:0000256" key="3">
    <source>
        <dbReference type="ARBA" id="ARBA00022801"/>
    </source>
</evidence>
<keyword evidence="1" id="KW-0645">Protease</keyword>
<dbReference type="AlphaFoldDB" id="A0A9X6SVW7"/>